<dbReference type="STRING" id="1804984.AYM40_09540"/>
<reference evidence="3 4" key="1">
    <citation type="journal article" date="2016" name="Gene">
        <title>PacBio SMRT assembly of a complex multi-replicon genome reveals chlorocatechol degradative operon in a region of genome plasticity.</title>
        <authorList>
            <person name="Ricker N."/>
            <person name="Shen S.Y."/>
            <person name="Goordial J."/>
            <person name="Jin S."/>
            <person name="Fulthorpe R.R."/>
        </authorList>
    </citation>
    <scope>NUCLEOTIDE SEQUENCE [LARGE SCALE GENOMIC DNA]</scope>
    <source>
        <strain evidence="3 4">OLGA172</strain>
    </source>
</reference>
<feature type="compositionally biased region" description="Basic and acidic residues" evidence="2">
    <location>
        <begin position="91"/>
        <end position="105"/>
    </location>
</feature>
<evidence type="ECO:0000256" key="1">
    <source>
        <dbReference type="ARBA" id="ARBA00006018"/>
    </source>
</evidence>
<dbReference type="GO" id="GO:0051604">
    <property type="term" value="P:protein maturation"/>
    <property type="evidence" value="ECO:0007669"/>
    <property type="project" value="TreeGrafter"/>
</dbReference>
<dbReference type="PROSITE" id="PS01097">
    <property type="entry name" value="HUPF_HYPC"/>
    <property type="match status" value="1"/>
</dbReference>
<dbReference type="GO" id="GO:1902670">
    <property type="term" value="F:carbon dioxide binding"/>
    <property type="evidence" value="ECO:0007669"/>
    <property type="project" value="TreeGrafter"/>
</dbReference>
<dbReference type="EMBL" id="CP014578">
    <property type="protein sequence ID" value="ANB72580.1"/>
    <property type="molecule type" value="Genomic_DNA"/>
</dbReference>
<dbReference type="PRINTS" id="PR00445">
    <property type="entry name" value="HUPFHYPC"/>
</dbReference>
<accession>A0A160FJP2</accession>
<evidence type="ECO:0000256" key="2">
    <source>
        <dbReference type="SAM" id="MobiDB-lite"/>
    </source>
</evidence>
<dbReference type="Gene3D" id="2.30.30.140">
    <property type="match status" value="1"/>
</dbReference>
<dbReference type="InterPro" id="IPR001109">
    <property type="entry name" value="Hydrogenase_HupF/HypC"/>
</dbReference>
<dbReference type="Pfam" id="PF01455">
    <property type="entry name" value="HupF_HypC"/>
    <property type="match status" value="1"/>
</dbReference>
<dbReference type="KEGG" id="buz:AYM40_09540"/>
<keyword evidence="4" id="KW-1185">Reference proteome</keyword>
<dbReference type="AlphaFoldDB" id="A0A160FJP2"/>
<evidence type="ECO:0000313" key="4">
    <source>
        <dbReference type="Proteomes" id="UP000076852"/>
    </source>
</evidence>
<feature type="region of interest" description="Disordered" evidence="2">
    <location>
        <begin position="85"/>
        <end position="105"/>
    </location>
</feature>
<dbReference type="GO" id="GO:0005506">
    <property type="term" value="F:iron ion binding"/>
    <property type="evidence" value="ECO:0007669"/>
    <property type="project" value="TreeGrafter"/>
</dbReference>
<dbReference type="NCBIfam" id="TIGR00074">
    <property type="entry name" value="hypC_hupF"/>
    <property type="match status" value="1"/>
</dbReference>
<comment type="similarity">
    <text evidence="1">Belongs to the HupF/HypC family.</text>
</comment>
<dbReference type="InterPro" id="IPR019812">
    <property type="entry name" value="Hydgase_assmbl_chp_CS"/>
</dbReference>
<evidence type="ECO:0000313" key="3">
    <source>
        <dbReference type="EMBL" id="ANB72580.1"/>
    </source>
</evidence>
<dbReference type="FunFam" id="2.30.30.140:FF:000022">
    <property type="entry name" value="Hydrogenase assembly chaperone HybG"/>
    <property type="match status" value="1"/>
</dbReference>
<dbReference type="PANTHER" id="PTHR35177">
    <property type="entry name" value="HYDROGENASE MATURATION FACTOR HYBG"/>
    <property type="match status" value="1"/>
</dbReference>
<sequence>MCLGIPGQIVEVTDAANDLALVNVGGVRRVINIAFVIDEGRPASACVGEWVLVHVGFAMSRLDEQEAARTLALLRELGVAQGEMEDMAETGELRGGLRDGLRSAP</sequence>
<dbReference type="OrthoDB" id="9806017at2"/>
<proteinExistence type="inferred from homology"/>
<gene>
    <name evidence="3" type="ORF">AYM40_09540</name>
</gene>
<dbReference type="RefSeq" id="WP_063496007.1">
    <property type="nucleotide sequence ID" value="NZ_CP014578.1"/>
</dbReference>
<dbReference type="SUPFAM" id="SSF159127">
    <property type="entry name" value="HupF/HypC-like"/>
    <property type="match status" value="1"/>
</dbReference>
<organism evidence="3 4">
    <name type="scientific">Paraburkholderia phytofirmans OLGA172</name>
    <dbReference type="NCBI Taxonomy" id="1417228"/>
    <lineage>
        <taxon>Bacteria</taxon>
        <taxon>Pseudomonadati</taxon>
        <taxon>Pseudomonadota</taxon>
        <taxon>Betaproteobacteria</taxon>
        <taxon>Burkholderiales</taxon>
        <taxon>Burkholderiaceae</taxon>
        <taxon>Paraburkholderia</taxon>
    </lineage>
</organism>
<dbReference type="Proteomes" id="UP000076852">
    <property type="component" value="Chromosome 1"/>
</dbReference>
<protein>
    <submittedName>
        <fullName evidence="3">Hydrogenase assembly protein HupF</fullName>
    </submittedName>
</protein>
<dbReference type="PANTHER" id="PTHR35177:SF2">
    <property type="entry name" value="HYDROGENASE MATURATION FACTOR HYBG"/>
    <property type="match status" value="1"/>
</dbReference>
<name>A0A160FJP2_9BURK</name>